<evidence type="ECO:0000313" key="1">
    <source>
        <dbReference type="EMBL" id="MBR0679255.1"/>
    </source>
</evidence>
<dbReference type="Gene3D" id="3.20.20.60">
    <property type="entry name" value="Phosphoenolpyruvate-binding domains"/>
    <property type="match status" value="1"/>
</dbReference>
<dbReference type="RefSeq" id="WP_211844595.1">
    <property type="nucleotide sequence ID" value="NZ_JAAEDL010000001.1"/>
</dbReference>
<name>A0A9X9X6B9_9PROT</name>
<dbReference type="GO" id="GO:0016833">
    <property type="term" value="F:oxo-acid-lyase activity"/>
    <property type="evidence" value="ECO:0007669"/>
    <property type="project" value="UniProtKB-ARBA"/>
</dbReference>
<gene>
    <name evidence="1" type="ORF">GXW74_02055</name>
</gene>
<dbReference type="EMBL" id="JAAEDL010000001">
    <property type="protein sequence ID" value="MBR0679255.1"/>
    <property type="molecule type" value="Genomic_DNA"/>
</dbReference>
<dbReference type="InterPro" id="IPR040442">
    <property type="entry name" value="Pyrv_kinase-like_dom_sf"/>
</dbReference>
<dbReference type="InterPro" id="IPR039556">
    <property type="entry name" value="ICL/PEPM"/>
</dbReference>
<dbReference type="CDD" id="cd00377">
    <property type="entry name" value="ICL_PEPM"/>
    <property type="match status" value="1"/>
</dbReference>
<dbReference type="InterPro" id="IPR015813">
    <property type="entry name" value="Pyrv/PenolPyrv_kinase-like_dom"/>
</dbReference>
<organism evidence="1 2">
    <name type="scientific">Neoroseomonas eburnea</name>
    <dbReference type="NCBI Taxonomy" id="1346889"/>
    <lineage>
        <taxon>Bacteria</taxon>
        <taxon>Pseudomonadati</taxon>
        <taxon>Pseudomonadota</taxon>
        <taxon>Alphaproteobacteria</taxon>
        <taxon>Acetobacterales</taxon>
        <taxon>Acetobacteraceae</taxon>
        <taxon>Neoroseomonas</taxon>
    </lineage>
</organism>
<sequence>MANPALRQAFAQKRFIVAPGVFDMISAKIADGMGFDCIYGTGFGTVASALGVADAGIATYSDMVARMGQMARGCRTPLIADADTGYGGLLNVRHTVMGYEAAGISGIQLEDQEMPKKCGHTPGRRVIPAEEMVLKIKVAAEARTSPDFLIVARTDARTTLGLEEAIRRGLMFGEAGADIVFIESPESEDEMRAIGKAIPKPLLANMVEGGRTPILPAAKLQEIGYAMAIYPAIGFLAAAAALEKAYAHLKATGDSLAIGESYGFRRMTELMGFPEVWDFESRWARSAAE</sequence>
<keyword evidence="2" id="KW-1185">Reference proteome</keyword>
<evidence type="ECO:0000313" key="2">
    <source>
        <dbReference type="Proteomes" id="UP001138709"/>
    </source>
</evidence>
<dbReference type="Proteomes" id="UP001138709">
    <property type="component" value="Unassembled WGS sequence"/>
</dbReference>
<comment type="caution">
    <text evidence="1">The sequence shown here is derived from an EMBL/GenBank/DDBJ whole genome shotgun (WGS) entry which is preliminary data.</text>
</comment>
<protein>
    <submittedName>
        <fullName evidence="1">Isocitrate lyase/PEP mutase family protein</fullName>
    </submittedName>
</protein>
<reference evidence="1" key="2">
    <citation type="journal article" date="2021" name="Syst. Appl. Microbiol.">
        <title>Roseomonas hellenica sp. nov., isolated from roots of wild-growing Alkanna tinctoria.</title>
        <authorList>
            <person name="Rat A."/>
            <person name="Naranjo H.D."/>
            <person name="Lebbe L."/>
            <person name="Cnockaert M."/>
            <person name="Krigas N."/>
            <person name="Grigoriadou K."/>
            <person name="Maloupa E."/>
            <person name="Willems A."/>
        </authorList>
    </citation>
    <scope>NUCLEOTIDE SEQUENCE</scope>
    <source>
        <strain evidence="1">LMG 31228</strain>
    </source>
</reference>
<dbReference type="AlphaFoldDB" id="A0A9X9X6B9"/>
<dbReference type="PANTHER" id="PTHR42905:SF5">
    <property type="entry name" value="CARBOXYVINYL-CARBOXYPHOSPHONATE PHOSPHORYLMUTASE, CHLOROPLASTIC"/>
    <property type="match status" value="1"/>
</dbReference>
<reference evidence="1" key="1">
    <citation type="submission" date="2020-01" db="EMBL/GenBank/DDBJ databases">
        <authorList>
            <person name="Rat A."/>
        </authorList>
    </citation>
    <scope>NUCLEOTIDE SEQUENCE</scope>
    <source>
        <strain evidence="1">LMG 31228</strain>
    </source>
</reference>
<keyword evidence="1" id="KW-0456">Lyase</keyword>
<proteinExistence type="predicted"/>
<dbReference type="SUPFAM" id="SSF51621">
    <property type="entry name" value="Phosphoenolpyruvate/pyruvate domain"/>
    <property type="match status" value="1"/>
</dbReference>
<dbReference type="Pfam" id="PF13714">
    <property type="entry name" value="PEP_mutase"/>
    <property type="match status" value="1"/>
</dbReference>
<accession>A0A9X9X6B9</accession>
<dbReference type="PANTHER" id="PTHR42905">
    <property type="entry name" value="PHOSPHOENOLPYRUVATE CARBOXYLASE"/>
    <property type="match status" value="1"/>
</dbReference>